<reference evidence="6 7" key="1">
    <citation type="journal article" date="2019" name="Int. J. Syst. Evol. Microbiol.">
        <title>The Global Catalogue of Microorganisms (GCM) 10K type strain sequencing project: providing services to taxonomists for standard genome sequencing and annotation.</title>
        <authorList>
            <consortium name="The Broad Institute Genomics Platform"/>
            <consortium name="The Broad Institute Genome Sequencing Center for Infectious Disease"/>
            <person name="Wu L."/>
            <person name="Ma J."/>
        </authorList>
    </citation>
    <scope>NUCLEOTIDE SEQUENCE [LARGE SCALE GENOMIC DNA]</scope>
    <source>
        <strain evidence="6 7">JCM 3325</strain>
    </source>
</reference>
<dbReference type="InterPro" id="IPR030678">
    <property type="entry name" value="Peptide/Ni-bd"/>
</dbReference>
<dbReference type="SUPFAM" id="SSF53850">
    <property type="entry name" value="Periplasmic binding protein-like II"/>
    <property type="match status" value="1"/>
</dbReference>
<dbReference type="PANTHER" id="PTHR30290:SF9">
    <property type="entry name" value="OLIGOPEPTIDE-BINDING PROTEIN APPA"/>
    <property type="match status" value="1"/>
</dbReference>
<evidence type="ECO:0000313" key="7">
    <source>
        <dbReference type="Proteomes" id="UP001501231"/>
    </source>
</evidence>
<evidence type="ECO:0000256" key="3">
    <source>
        <dbReference type="ARBA" id="ARBA00022729"/>
    </source>
</evidence>
<accession>A0ABN3J5E3</accession>
<evidence type="ECO:0000256" key="1">
    <source>
        <dbReference type="ARBA" id="ARBA00005695"/>
    </source>
</evidence>
<dbReference type="InterPro" id="IPR000914">
    <property type="entry name" value="SBP_5_dom"/>
</dbReference>
<keyword evidence="2" id="KW-0813">Transport</keyword>
<feature type="signal peptide" evidence="4">
    <location>
        <begin position="1"/>
        <end position="21"/>
    </location>
</feature>
<dbReference type="Proteomes" id="UP001501231">
    <property type="component" value="Unassembled WGS sequence"/>
</dbReference>
<sequence length="534" mass="56288">MRPTWLGAAATAVLMASACSAGTTATGDTPAAPGYAAVADKALPAGGTLKLQTHVDIGAATGLDPQMADVASSWQLLSLVYETLVTVGPDFEVRPGLAASWRTPDPTTYEFTLRDGVAFSNGRAMTADDVVGSLERLLASKSVWRGQLGPVKSVAKTGPLDVEVKLSAPYGPFLTALANVPAAVLPMKEIKDGSVKPETAMLGTGPFTVAAHRQDVSWSFKRNARYWAKGKPAVDGVEVTIAAEENARVAALQNGGAAMATLGNVDSRATLAGAANVKVVTQATTDFYYLMLNTKKAGSPFADPRVRQAVNMALNRQQVSDVALGGQGKPTTVTPAGLPGACDPAAMPSAKAGVAQAKTLLAQAGVRNPTFTLSIYSTQPAPAVAQVIQQNLQQIGVTVKIEQMDEASWGGKVYTPKPTFDAALSWFAGYADPAMVMRWWNPEQGGFNAAFMKPDPDLDKLIDTAGRQPKGRERDEVLRAVCAKADQDAQMIPLVTRPATTAYRTDSVSPTFYSVEGYGNPLRFLADLRMKKAQ</sequence>
<dbReference type="InterPro" id="IPR039424">
    <property type="entry name" value="SBP_5"/>
</dbReference>
<feature type="domain" description="Solute-binding protein family 5" evidence="5">
    <location>
        <begin position="92"/>
        <end position="445"/>
    </location>
</feature>
<evidence type="ECO:0000256" key="4">
    <source>
        <dbReference type="SAM" id="SignalP"/>
    </source>
</evidence>
<dbReference type="EMBL" id="BAAARW010000012">
    <property type="protein sequence ID" value="GAA2421479.1"/>
    <property type="molecule type" value="Genomic_DNA"/>
</dbReference>
<dbReference type="Gene3D" id="3.90.76.10">
    <property type="entry name" value="Dipeptide-binding Protein, Domain 1"/>
    <property type="match status" value="1"/>
</dbReference>
<keyword evidence="7" id="KW-1185">Reference proteome</keyword>
<name>A0ABN3J5E3_9ACTN</name>
<keyword evidence="3 4" id="KW-0732">Signal</keyword>
<dbReference type="PROSITE" id="PS51257">
    <property type="entry name" value="PROKAR_LIPOPROTEIN"/>
    <property type="match status" value="1"/>
</dbReference>
<protein>
    <submittedName>
        <fullName evidence="6">ABC transporter substrate-binding protein</fullName>
    </submittedName>
</protein>
<dbReference type="Gene3D" id="3.40.190.10">
    <property type="entry name" value="Periplasmic binding protein-like II"/>
    <property type="match status" value="1"/>
</dbReference>
<proteinExistence type="inferred from homology"/>
<comment type="caution">
    <text evidence="6">The sequence shown here is derived from an EMBL/GenBank/DDBJ whole genome shotgun (WGS) entry which is preliminary data.</text>
</comment>
<dbReference type="CDD" id="cd00995">
    <property type="entry name" value="PBP2_NikA_DppA_OppA_like"/>
    <property type="match status" value="1"/>
</dbReference>
<feature type="chain" id="PRO_5046141358" evidence="4">
    <location>
        <begin position="22"/>
        <end position="534"/>
    </location>
</feature>
<gene>
    <name evidence="6" type="ORF">GCM10010191_36200</name>
</gene>
<dbReference type="PIRSF" id="PIRSF002741">
    <property type="entry name" value="MppA"/>
    <property type="match status" value="1"/>
</dbReference>
<dbReference type="PANTHER" id="PTHR30290">
    <property type="entry name" value="PERIPLASMIC BINDING COMPONENT OF ABC TRANSPORTER"/>
    <property type="match status" value="1"/>
</dbReference>
<organism evidence="6 7">
    <name type="scientific">Actinomadura vinacea</name>
    <dbReference type="NCBI Taxonomy" id="115336"/>
    <lineage>
        <taxon>Bacteria</taxon>
        <taxon>Bacillati</taxon>
        <taxon>Actinomycetota</taxon>
        <taxon>Actinomycetes</taxon>
        <taxon>Streptosporangiales</taxon>
        <taxon>Thermomonosporaceae</taxon>
        <taxon>Actinomadura</taxon>
    </lineage>
</organism>
<dbReference type="RefSeq" id="WP_344590148.1">
    <property type="nucleotide sequence ID" value="NZ_BAAARW010000012.1"/>
</dbReference>
<dbReference type="Pfam" id="PF00496">
    <property type="entry name" value="SBP_bac_5"/>
    <property type="match status" value="1"/>
</dbReference>
<evidence type="ECO:0000313" key="6">
    <source>
        <dbReference type="EMBL" id="GAA2421479.1"/>
    </source>
</evidence>
<dbReference type="Gene3D" id="3.10.105.10">
    <property type="entry name" value="Dipeptide-binding Protein, Domain 3"/>
    <property type="match status" value="1"/>
</dbReference>
<evidence type="ECO:0000259" key="5">
    <source>
        <dbReference type="Pfam" id="PF00496"/>
    </source>
</evidence>
<comment type="similarity">
    <text evidence="1">Belongs to the bacterial solute-binding protein 5 family.</text>
</comment>
<evidence type="ECO:0000256" key="2">
    <source>
        <dbReference type="ARBA" id="ARBA00022448"/>
    </source>
</evidence>